<name>A0A330LEA5_9BACT</name>
<accession>A0A330LEA5</accession>
<organism evidence="2 3">
    <name type="scientific">Nitrospira lenta</name>
    <dbReference type="NCBI Taxonomy" id="1436998"/>
    <lineage>
        <taxon>Bacteria</taxon>
        <taxon>Pseudomonadati</taxon>
        <taxon>Nitrospirota</taxon>
        <taxon>Nitrospiria</taxon>
        <taxon>Nitrospirales</taxon>
        <taxon>Nitrospiraceae</taxon>
        <taxon>Nitrospira</taxon>
    </lineage>
</organism>
<keyword evidence="3" id="KW-1185">Reference proteome</keyword>
<dbReference type="InterPro" id="IPR038142">
    <property type="entry name" value="Cytochrome_P460_sp"/>
</dbReference>
<dbReference type="Pfam" id="PF16694">
    <property type="entry name" value="Cytochrome_P460"/>
    <property type="match status" value="1"/>
</dbReference>
<dbReference type="CDD" id="cd20750">
    <property type="entry name" value="cyt_c_I"/>
    <property type="match status" value="1"/>
</dbReference>
<dbReference type="Proteomes" id="UP000248168">
    <property type="component" value="Unassembled WGS sequence"/>
</dbReference>
<reference evidence="3" key="1">
    <citation type="submission" date="2018-04" db="EMBL/GenBank/DDBJ databases">
        <authorList>
            <person name="Lucker S."/>
            <person name="Sakoula D."/>
        </authorList>
    </citation>
    <scope>NUCLEOTIDE SEQUENCE [LARGE SCALE GENOMIC DNA]</scope>
</reference>
<evidence type="ECO:0000313" key="2">
    <source>
        <dbReference type="EMBL" id="SPP65300.1"/>
    </source>
</evidence>
<gene>
    <name evidence="2" type="ORF">NITLEN_30214</name>
</gene>
<sequence>MKNYELYLFWEAIMKKKIAFLIVGMVLLVTAQAITSSFAEDSKPFVPHVVDASTGNIRVPEGYRLWPTLGTWAHAKKDTTLKTNGVAVHEYHVVYTQPETIAHYQKTGQFPDGAVLVKELLHAKTMAMSTGPVVGHATTTKGWFVLVRDTQGRYKDSGLWGEGWGWSFFSAEDSVHTTSKNFKAECIPCHMPAKPLAPANSVEEDKWIYALGYPVLQKK</sequence>
<evidence type="ECO:0000313" key="3">
    <source>
        <dbReference type="Proteomes" id="UP000248168"/>
    </source>
</evidence>
<dbReference type="InterPro" id="IPR032033">
    <property type="entry name" value="Cytochrome_P460"/>
</dbReference>
<feature type="domain" description="Cytochrome P460" evidence="1">
    <location>
        <begin position="60"/>
        <end position="194"/>
    </location>
</feature>
<protein>
    <submittedName>
        <fullName evidence="2">Putative Cytochrome P460</fullName>
    </submittedName>
</protein>
<evidence type="ECO:0000259" key="1">
    <source>
        <dbReference type="Pfam" id="PF16694"/>
    </source>
</evidence>
<proteinExistence type="predicted"/>
<dbReference type="Gene3D" id="3.50.70.20">
    <property type="entry name" value="Cytochrome P460"/>
    <property type="match status" value="1"/>
</dbReference>
<dbReference type="EMBL" id="OUNR01000016">
    <property type="protein sequence ID" value="SPP65300.1"/>
    <property type="molecule type" value="Genomic_DNA"/>
</dbReference>
<dbReference type="AlphaFoldDB" id="A0A330LEA5"/>
<dbReference type="InParanoid" id="A0A330LEA5"/>